<dbReference type="Gene3D" id="4.10.240.10">
    <property type="entry name" value="Zn(2)-C6 fungal-type DNA-binding domain"/>
    <property type="match status" value="1"/>
</dbReference>
<dbReference type="InterPro" id="IPR007219">
    <property type="entry name" value="XnlR_reg_dom"/>
</dbReference>
<dbReference type="AlphaFoldDB" id="A0A8H4CTK4"/>
<keyword evidence="7" id="KW-0539">Nucleus</keyword>
<evidence type="ECO:0000256" key="4">
    <source>
        <dbReference type="ARBA" id="ARBA00023015"/>
    </source>
</evidence>
<keyword evidence="2" id="KW-0479">Metal-binding</keyword>
<name>A0A8H4CTK4_COLGL</name>
<dbReference type="PROSITE" id="PS00463">
    <property type="entry name" value="ZN2_CY6_FUNGAL_1"/>
    <property type="match status" value="1"/>
</dbReference>
<keyword evidence="6" id="KW-0804">Transcription</keyword>
<dbReference type="EMBL" id="WVTB01000015">
    <property type="protein sequence ID" value="KAF3809813.1"/>
    <property type="molecule type" value="Genomic_DNA"/>
</dbReference>
<reference evidence="10" key="2">
    <citation type="submission" date="2020-03" db="EMBL/GenBank/DDBJ databases">
        <authorList>
            <person name="Fu F.-F."/>
            <person name="Chen J."/>
        </authorList>
    </citation>
    <scope>NUCLEOTIDE SEQUENCE</scope>
    <source>
        <strain evidence="10">Lc1</strain>
    </source>
</reference>
<gene>
    <name evidence="10" type="ORF">GCG54_00005357</name>
</gene>
<organism evidence="10 11">
    <name type="scientific">Colletotrichum gloeosporioides</name>
    <name type="common">Anthracnose fungus</name>
    <name type="synonym">Glomerella cingulata</name>
    <dbReference type="NCBI Taxonomy" id="474922"/>
    <lineage>
        <taxon>Eukaryota</taxon>
        <taxon>Fungi</taxon>
        <taxon>Dikarya</taxon>
        <taxon>Ascomycota</taxon>
        <taxon>Pezizomycotina</taxon>
        <taxon>Sordariomycetes</taxon>
        <taxon>Hypocreomycetidae</taxon>
        <taxon>Glomerellales</taxon>
        <taxon>Glomerellaceae</taxon>
        <taxon>Colletotrichum</taxon>
        <taxon>Colletotrichum gloeosporioides species complex</taxon>
    </lineage>
</organism>
<keyword evidence="4" id="KW-0805">Transcription regulation</keyword>
<accession>A0A8H4CTK4</accession>
<dbReference type="Proteomes" id="UP000613401">
    <property type="component" value="Unassembled WGS sequence"/>
</dbReference>
<keyword evidence="3" id="KW-0862">Zinc</keyword>
<dbReference type="InterPro" id="IPR036864">
    <property type="entry name" value="Zn2-C6_fun-type_DNA-bd_sf"/>
</dbReference>
<protein>
    <submittedName>
        <fullName evidence="10">Putative transcriptional regulatory protein</fullName>
    </submittedName>
</protein>
<dbReference type="GO" id="GO:0000981">
    <property type="term" value="F:DNA-binding transcription factor activity, RNA polymerase II-specific"/>
    <property type="evidence" value="ECO:0007669"/>
    <property type="project" value="InterPro"/>
</dbReference>
<dbReference type="GO" id="GO:0003677">
    <property type="term" value="F:DNA binding"/>
    <property type="evidence" value="ECO:0007669"/>
    <property type="project" value="UniProtKB-KW"/>
</dbReference>
<feature type="region of interest" description="Disordered" evidence="8">
    <location>
        <begin position="64"/>
        <end position="111"/>
    </location>
</feature>
<feature type="compositionally biased region" description="Basic and acidic residues" evidence="8">
    <location>
        <begin position="64"/>
        <end position="90"/>
    </location>
</feature>
<dbReference type="GO" id="GO:0008270">
    <property type="term" value="F:zinc ion binding"/>
    <property type="evidence" value="ECO:0007669"/>
    <property type="project" value="InterPro"/>
</dbReference>
<dbReference type="InterPro" id="IPR051615">
    <property type="entry name" value="Transcr_Regulatory_Elem"/>
</dbReference>
<dbReference type="GeneID" id="69012508"/>
<evidence type="ECO:0000256" key="7">
    <source>
        <dbReference type="ARBA" id="ARBA00023242"/>
    </source>
</evidence>
<proteinExistence type="predicted"/>
<dbReference type="PROSITE" id="PS50048">
    <property type="entry name" value="ZN2_CY6_FUNGAL_2"/>
    <property type="match status" value="1"/>
</dbReference>
<dbReference type="GO" id="GO:0006351">
    <property type="term" value="P:DNA-templated transcription"/>
    <property type="evidence" value="ECO:0007669"/>
    <property type="project" value="InterPro"/>
</dbReference>
<evidence type="ECO:0000256" key="2">
    <source>
        <dbReference type="ARBA" id="ARBA00022723"/>
    </source>
</evidence>
<dbReference type="SMART" id="SM00906">
    <property type="entry name" value="Fungal_trans"/>
    <property type="match status" value="1"/>
</dbReference>
<feature type="compositionally biased region" description="Polar residues" evidence="8">
    <location>
        <begin position="92"/>
        <end position="106"/>
    </location>
</feature>
<evidence type="ECO:0000256" key="6">
    <source>
        <dbReference type="ARBA" id="ARBA00023163"/>
    </source>
</evidence>
<dbReference type="Pfam" id="PF00172">
    <property type="entry name" value="Zn_clus"/>
    <property type="match status" value="1"/>
</dbReference>
<dbReference type="GO" id="GO:0005634">
    <property type="term" value="C:nucleus"/>
    <property type="evidence" value="ECO:0007669"/>
    <property type="project" value="UniProtKB-SubCell"/>
</dbReference>
<dbReference type="CDD" id="cd12148">
    <property type="entry name" value="fungal_TF_MHR"/>
    <property type="match status" value="1"/>
</dbReference>
<keyword evidence="5" id="KW-0238">DNA-binding</keyword>
<dbReference type="SUPFAM" id="SSF57701">
    <property type="entry name" value="Zn2/Cys6 DNA-binding domain"/>
    <property type="match status" value="1"/>
</dbReference>
<sequence>MTSSADARDSPLSSRRHGTRAKTNAGICHTCSNCRKRKVKCDGQRPLCGTCRSRNLACEYPKDARKTAVRTRREDVKSLQKQIEDLRRQVGDSPSNAASQTATGQDESCAHERRNNTGIETVQPEELTASAQYGTTYLIFDDRSSTSRTSFAHRTPGSTATVTQDILYAQNSAPTDETLIRDTQDDQEITQEAEGVQVYGATSLLHDHTSRSSLVNARQRLAGNNSLVCKEAIKDRLLSNAAIRRQEELMLHSSPSITANIDFDGVPADTAMHLLDLHWNRQHLSYLLTYRPAVMDSLVRNGSYSNKLLLNAIYLQSSLYSDRTCLRLNSEDPQSRGMAYYNRFKVLLADHVDKPTIPTVVALLTCGACLVPRGMQSAGWIFCGIGYRMLTDIGCHLDLQTVTINSSNYRSSAIDLELRKRVYWGAYVGDMLQSLFLGRSPTMPEVHGTVSREYFDSYEELEEWKPYLDPLIEPLDTLVSSYQPRPSYALSTFQSLLQLCDIMGRVIRAFYSTASAETSKETLLGERDRIREQLLTWKAELPGWLQFEPGVDATPPPHQITPHAIFWTLIILTEQAFLNRGHFPFTLDTESTRQAEERCLSAAFRIWKLVEVYKQTFTLRRAQYGISYASYCAVVVILQQASHDSEEHIKCIRFFWLALLEYQRGCNYGLKRPLKLLKSLMRRLEGIAQDNEPEDTGGNNQQLPDLQADFNSLFGSLRGAERVASWHGVPDLWDPSASTNLLFEDANLGVIDDSVFGFCM</sequence>
<evidence type="ECO:0000256" key="5">
    <source>
        <dbReference type="ARBA" id="ARBA00023125"/>
    </source>
</evidence>
<dbReference type="PANTHER" id="PTHR31313">
    <property type="entry name" value="TY1 ENHANCER ACTIVATOR"/>
    <property type="match status" value="1"/>
</dbReference>
<evidence type="ECO:0000256" key="8">
    <source>
        <dbReference type="SAM" id="MobiDB-lite"/>
    </source>
</evidence>
<evidence type="ECO:0000259" key="9">
    <source>
        <dbReference type="PROSITE" id="PS50048"/>
    </source>
</evidence>
<comment type="caution">
    <text evidence="10">The sequence shown here is derived from an EMBL/GenBank/DDBJ whole genome shotgun (WGS) entry which is preliminary data.</text>
</comment>
<evidence type="ECO:0000313" key="11">
    <source>
        <dbReference type="Proteomes" id="UP000613401"/>
    </source>
</evidence>
<evidence type="ECO:0000256" key="1">
    <source>
        <dbReference type="ARBA" id="ARBA00004123"/>
    </source>
</evidence>
<dbReference type="SMART" id="SM00066">
    <property type="entry name" value="GAL4"/>
    <property type="match status" value="1"/>
</dbReference>
<evidence type="ECO:0000256" key="3">
    <source>
        <dbReference type="ARBA" id="ARBA00022833"/>
    </source>
</evidence>
<reference evidence="10" key="1">
    <citation type="journal article" date="2020" name="Phytopathology">
        <title>Genome sequence and comparative analysis of Colletotrichum gloeosporioides isolated from Liriodendron leaves.</title>
        <authorList>
            <person name="Fu F.F."/>
            <person name="Hao Z."/>
            <person name="Wang P."/>
            <person name="Lu Y."/>
            <person name="Xue L.J."/>
            <person name="Wei G."/>
            <person name="Tian Y."/>
            <person name="Baishi H."/>
            <person name="Xu H."/>
            <person name="Shi J."/>
            <person name="Cheng T."/>
            <person name="Wang G."/>
            <person name="Yi Y."/>
            <person name="Chen J."/>
        </authorList>
    </citation>
    <scope>NUCLEOTIDE SEQUENCE</scope>
    <source>
        <strain evidence="10">Lc1</strain>
    </source>
</reference>
<dbReference type="RefSeq" id="XP_045268972.1">
    <property type="nucleotide sequence ID" value="XM_045405381.1"/>
</dbReference>
<dbReference type="InterPro" id="IPR001138">
    <property type="entry name" value="Zn2Cys6_DnaBD"/>
</dbReference>
<keyword evidence="11" id="KW-1185">Reference proteome</keyword>
<dbReference type="PANTHER" id="PTHR31313:SF86">
    <property type="entry name" value="ZN(2)-C6 FUNGAL-TYPE DOMAIN-CONTAINING PROTEIN"/>
    <property type="match status" value="1"/>
</dbReference>
<dbReference type="CDD" id="cd00067">
    <property type="entry name" value="GAL4"/>
    <property type="match status" value="1"/>
</dbReference>
<feature type="domain" description="Zn(2)-C6 fungal-type" evidence="9">
    <location>
        <begin position="30"/>
        <end position="60"/>
    </location>
</feature>
<evidence type="ECO:0000313" key="10">
    <source>
        <dbReference type="EMBL" id="KAF3809813.1"/>
    </source>
</evidence>
<dbReference type="Pfam" id="PF04082">
    <property type="entry name" value="Fungal_trans"/>
    <property type="match status" value="1"/>
</dbReference>
<comment type="subcellular location">
    <subcellularLocation>
        <location evidence="1">Nucleus</location>
    </subcellularLocation>
</comment>